<evidence type="ECO:0000313" key="2">
    <source>
        <dbReference type="Proteomes" id="UP000198221"/>
    </source>
</evidence>
<reference evidence="2" key="1">
    <citation type="submission" date="2016-06" db="EMBL/GenBank/DDBJ databases">
        <authorList>
            <person name="Varghese N."/>
            <person name="Submissions Spin"/>
        </authorList>
    </citation>
    <scope>NUCLEOTIDE SEQUENCE [LARGE SCALE GENOMIC DNA]</scope>
    <source>
        <strain evidence="2">DSM 43819</strain>
    </source>
</reference>
<keyword evidence="2" id="KW-1185">Reference proteome</keyword>
<evidence type="ECO:0008006" key="3">
    <source>
        <dbReference type="Google" id="ProtNLM"/>
    </source>
</evidence>
<accession>A0A1C5J8B9</accession>
<dbReference type="AlphaFoldDB" id="A0A1C5J8B9"/>
<proteinExistence type="predicted"/>
<organism evidence="1 2">
    <name type="scientific">Micromonospora inositola</name>
    <dbReference type="NCBI Taxonomy" id="47865"/>
    <lineage>
        <taxon>Bacteria</taxon>
        <taxon>Bacillati</taxon>
        <taxon>Actinomycetota</taxon>
        <taxon>Actinomycetes</taxon>
        <taxon>Micromonosporales</taxon>
        <taxon>Micromonosporaceae</taxon>
        <taxon>Micromonospora</taxon>
    </lineage>
</organism>
<dbReference type="RefSeq" id="WP_157746419.1">
    <property type="nucleotide sequence ID" value="NZ_LT607754.1"/>
</dbReference>
<evidence type="ECO:0000313" key="1">
    <source>
        <dbReference type="EMBL" id="SCG66854.1"/>
    </source>
</evidence>
<gene>
    <name evidence="1" type="ORF">GA0070613_4215</name>
</gene>
<name>A0A1C5J8B9_9ACTN</name>
<dbReference type="Proteomes" id="UP000198221">
    <property type="component" value="Chromosome I"/>
</dbReference>
<dbReference type="EMBL" id="LT607754">
    <property type="protein sequence ID" value="SCG66854.1"/>
    <property type="molecule type" value="Genomic_DNA"/>
</dbReference>
<sequence>MVRMWNAEAYALLDGEVTVDPSAAARLDAWQRRWDVTLPAAVREWFAVGGPGRIMQDNDLAGVDWLALLDDTGPGARLLHLEDDSQGCCTWVVPLDAGDDPPVLLLAPDDATGESGRVYAERFTVYTLARAWETRLFEALDRSGDGFDLDHPLPSGALDRLAGRLTALPVTHGWAGNQGCDALYRFDGPAMVGLAVAGDVVLWSAVASDDRALRDELRALVGAG</sequence>
<dbReference type="OrthoDB" id="3384683at2"/>
<protein>
    <recommendedName>
        <fullName evidence="3">Knr4/Smi1-like domain-containing protein</fullName>
    </recommendedName>
</protein>